<organism evidence="5 6">
    <name type="scientific">Thermococcus guaymasensis DSM 11113</name>
    <dbReference type="NCBI Taxonomy" id="1432656"/>
    <lineage>
        <taxon>Archaea</taxon>
        <taxon>Methanobacteriati</taxon>
        <taxon>Methanobacteriota</taxon>
        <taxon>Thermococci</taxon>
        <taxon>Thermococcales</taxon>
        <taxon>Thermococcaceae</taxon>
        <taxon>Thermococcus</taxon>
    </lineage>
</organism>
<keyword evidence="6" id="KW-1185">Reference proteome</keyword>
<sequence length="249" mass="28419">MIVAFLGTAGSGKTTITGAFGRYLEEQGHSVAYVNLDTGVKRLPYTPDIDVREIVTVEELMAEGYGPNGAIVESYDRLLPEVEKIAEKILKLEEKKECTLIDTPGQMESFLFHEFGIMLMDRLGEPLMVYLFDPEILKRPHDYCFVRFFALMIDLRLGTTTVPVLNKIDLLENEELERHRKYLEDIEYLKARLKLDPTMQGLLAYKLCSFLPEVSPPVRVVYASARNRTGFEDLETLSYEHYCTCGDLT</sequence>
<evidence type="ECO:0000256" key="1">
    <source>
        <dbReference type="ARBA" id="ARBA00005290"/>
    </source>
</evidence>
<accession>A0A0X1KIT6</accession>
<evidence type="ECO:0000256" key="3">
    <source>
        <dbReference type="ARBA" id="ARBA00022801"/>
    </source>
</evidence>
<dbReference type="Proteomes" id="UP000062043">
    <property type="component" value="Chromosome"/>
</dbReference>
<evidence type="ECO:0000256" key="2">
    <source>
        <dbReference type="ARBA" id="ARBA00022741"/>
    </source>
</evidence>
<dbReference type="InterPro" id="IPR004130">
    <property type="entry name" value="Gpn"/>
</dbReference>
<keyword evidence="4" id="KW-0342">GTP-binding</keyword>
<dbReference type="OrthoDB" id="31092at2157"/>
<evidence type="ECO:0000313" key="6">
    <source>
        <dbReference type="Proteomes" id="UP000062043"/>
    </source>
</evidence>
<dbReference type="SUPFAM" id="SSF52540">
    <property type="entry name" value="P-loop containing nucleoside triphosphate hydrolases"/>
    <property type="match status" value="1"/>
</dbReference>
<comment type="similarity">
    <text evidence="1">Belongs to the GPN-loop GTPase family.</text>
</comment>
<dbReference type="PATRIC" id="fig|1432656.3.peg.510"/>
<proteinExistence type="inferred from homology"/>
<gene>
    <name evidence="5" type="ORF">X802_02620</name>
</gene>
<dbReference type="InterPro" id="IPR027417">
    <property type="entry name" value="P-loop_NTPase"/>
</dbReference>
<dbReference type="GO" id="GO:0003924">
    <property type="term" value="F:GTPase activity"/>
    <property type="evidence" value="ECO:0007669"/>
    <property type="project" value="TreeGrafter"/>
</dbReference>
<reference evidence="5 6" key="1">
    <citation type="submission" date="2014-01" db="EMBL/GenBank/DDBJ databases">
        <title>Genome sequencing of Thermococcus guaymasensis.</title>
        <authorList>
            <person name="Zhang X."/>
            <person name="Alvare G."/>
            <person name="Fristensky B."/>
            <person name="Chen L."/>
            <person name="Suen T."/>
            <person name="Chen Q."/>
            <person name="Ma K."/>
        </authorList>
    </citation>
    <scope>NUCLEOTIDE SEQUENCE [LARGE SCALE GENOMIC DNA]</scope>
    <source>
        <strain evidence="5 6">DSM 11113</strain>
    </source>
</reference>
<evidence type="ECO:0000256" key="4">
    <source>
        <dbReference type="ARBA" id="ARBA00023134"/>
    </source>
</evidence>
<evidence type="ECO:0000313" key="5">
    <source>
        <dbReference type="EMBL" id="AJC71189.1"/>
    </source>
</evidence>
<keyword evidence="2" id="KW-0547">Nucleotide-binding</keyword>
<dbReference type="NCBIfam" id="NF010339">
    <property type="entry name" value="PRK13768.1-1"/>
    <property type="match status" value="1"/>
</dbReference>
<keyword evidence="3" id="KW-0378">Hydrolase</keyword>
<dbReference type="PANTHER" id="PTHR21231">
    <property type="entry name" value="XPA-BINDING PROTEIN 1-RELATED"/>
    <property type="match status" value="1"/>
</dbReference>
<dbReference type="GO" id="GO:0005525">
    <property type="term" value="F:GTP binding"/>
    <property type="evidence" value="ECO:0007669"/>
    <property type="project" value="UniProtKB-KW"/>
</dbReference>
<dbReference type="KEGG" id="tgy:X802_02620"/>
<name>A0A0X1KIT6_9EURY</name>
<dbReference type="PANTHER" id="PTHR21231:SF8">
    <property type="entry name" value="GPN-LOOP GTPASE 1"/>
    <property type="match status" value="1"/>
</dbReference>
<dbReference type="STRING" id="1432656.X802_02620"/>
<dbReference type="Pfam" id="PF03029">
    <property type="entry name" value="ATP_bind_1"/>
    <property type="match status" value="1"/>
</dbReference>
<dbReference type="Gene3D" id="3.40.50.300">
    <property type="entry name" value="P-loop containing nucleotide triphosphate hydrolases"/>
    <property type="match status" value="1"/>
</dbReference>
<dbReference type="GeneID" id="27134550"/>
<dbReference type="AlphaFoldDB" id="A0A0X1KIT6"/>
<dbReference type="EMBL" id="CP007140">
    <property type="protein sequence ID" value="AJC71189.1"/>
    <property type="molecule type" value="Genomic_DNA"/>
</dbReference>
<dbReference type="RefSeq" id="WP_062370738.1">
    <property type="nucleotide sequence ID" value="NZ_CP007140.1"/>
</dbReference>
<protein>
    <submittedName>
        <fullName evidence="5">GTPase</fullName>
    </submittedName>
</protein>